<reference evidence="1" key="1">
    <citation type="submission" date="2022-04" db="EMBL/GenBank/DDBJ databases">
        <title>Jade perch genome.</title>
        <authorList>
            <person name="Chao B."/>
        </authorList>
    </citation>
    <scope>NUCLEOTIDE SEQUENCE</scope>
    <source>
        <strain evidence="1">CB-2022</strain>
    </source>
</reference>
<protein>
    <submittedName>
        <fullName evidence="1">Uncharacterized protein</fullName>
    </submittedName>
</protein>
<proteinExistence type="predicted"/>
<dbReference type="EMBL" id="CM041551">
    <property type="protein sequence ID" value="KAI3354806.1"/>
    <property type="molecule type" value="Genomic_DNA"/>
</dbReference>
<comment type="caution">
    <text evidence="1">The sequence shown here is derived from an EMBL/GenBank/DDBJ whole genome shotgun (WGS) entry which is preliminary data.</text>
</comment>
<evidence type="ECO:0000313" key="1">
    <source>
        <dbReference type="EMBL" id="KAI3354806.1"/>
    </source>
</evidence>
<name>A0ACB8VGR7_9TELE</name>
<organism evidence="1 2">
    <name type="scientific">Scortum barcoo</name>
    <name type="common">barcoo grunter</name>
    <dbReference type="NCBI Taxonomy" id="214431"/>
    <lineage>
        <taxon>Eukaryota</taxon>
        <taxon>Metazoa</taxon>
        <taxon>Chordata</taxon>
        <taxon>Craniata</taxon>
        <taxon>Vertebrata</taxon>
        <taxon>Euteleostomi</taxon>
        <taxon>Actinopterygii</taxon>
        <taxon>Neopterygii</taxon>
        <taxon>Teleostei</taxon>
        <taxon>Neoteleostei</taxon>
        <taxon>Acanthomorphata</taxon>
        <taxon>Eupercaria</taxon>
        <taxon>Centrarchiformes</taxon>
        <taxon>Terapontoidei</taxon>
        <taxon>Terapontidae</taxon>
        <taxon>Scortum</taxon>
    </lineage>
</organism>
<accession>A0ACB8VGR7</accession>
<gene>
    <name evidence="1" type="ORF">L3Q82_004542</name>
</gene>
<evidence type="ECO:0000313" key="2">
    <source>
        <dbReference type="Proteomes" id="UP000831701"/>
    </source>
</evidence>
<sequence length="124" mass="13725">MSDHISVNLIPAYKPLICRTRPTTRTVQVWTEEVSSALQDCFECTDWEVFKEGTDLDGYTSSVLSYLTFSSRQVAQCLHRWCMNVDMNVVVVGEAVGAGLAATFPSSVCPRAAVATHVAYHHQL</sequence>
<dbReference type="Proteomes" id="UP000831701">
    <property type="component" value="Chromosome 21"/>
</dbReference>
<keyword evidence="2" id="KW-1185">Reference proteome</keyword>